<evidence type="ECO:0000256" key="4">
    <source>
        <dbReference type="ARBA" id="ARBA00051722"/>
    </source>
</evidence>
<evidence type="ECO:0000256" key="1">
    <source>
        <dbReference type="ARBA" id="ARBA00005750"/>
    </source>
</evidence>
<dbReference type="PANTHER" id="PTHR39181">
    <property type="entry name" value="TYROSINE-PROTEIN PHOSPHATASE YWQE"/>
    <property type="match status" value="1"/>
</dbReference>
<dbReference type="Proteomes" id="UP000310506">
    <property type="component" value="Unassembled WGS sequence"/>
</dbReference>
<sequence>MSIDIHCHILPGIDDGAQNLEASLLMAEAAVEEGITHILCTPHHNNGVYLNPREHVIKHVAALQEELDKRKIPLTLFEGQEIRLSTDITYRVETQDILFADLTDTYLLIEFPSSNIPAYAEQVLFELCANGYRPIIVHPERNAQIMKEPNDLVPFIEMGCLAQLTNASLLGLFGREIEKTSHTLIKHNLVHLIASDAHVHEGRRAFHMQEAYAKLEKEYGENRRKLFEKTALNIISGEKVDTLQPEMIELKWYQRLGLFKK</sequence>
<gene>
    <name evidence="6" type="ORF">ESZ54_11855</name>
</gene>
<dbReference type="GO" id="GO:0004725">
    <property type="term" value="F:protein tyrosine phosphatase activity"/>
    <property type="evidence" value="ECO:0007669"/>
    <property type="project" value="UniProtKB-UniRule"/>
</dbReference>
<dbReference type="RefSeq" id="WP_136137867.1">
    <property type="nucleotide sequence ID" value="NZ_SDGV01000035.1"/>
</dbReference>
<evidence type="ECO:0000256" key="5">
    <source>
        <dbReference type="PIRNR" id="PIRNR016557"/>
    </source>
</evidence>
<keyword evidence="2 5" id="KW-0378">Hydrolase</keyword>
<keyword evidence="3 5" id="KW-0904">Protein phosphatase</keyword>
<dbReference type="InterPro" id="IPR016195">
    <property type="entry name" value="Pol/histidinol_Pase-like"/>
</dbReference>
<dbReference type="EC" id="3.1.3.48" evidence="5"/>
<evidence type="ECO:0000256" key="2">
    <source>
        <dbReference type="ARBA" id="ARBA00022801"/>
    </source>
</evidence>
<reference evidence="6 7" key="1">
    <citation type="submission" date="2019-01" db="EMBL/GenBank/DDBJ databases">
        <title>Vagococcus silagei sp. nov. isolated from brewer's grain.</title>
        <authorList>
            <person name="Guu J.-R."/>
        </authorList>
    </citation>
    <scope>NUCLEOTIDE SEQUENCE [LARGE SCALE GENOMIC DNA]</scope>
    <source>
        <strain evidence="6 7">2B-2</strain>
    </source>
</reference>
<evidence type="ECO:0000313" key="6">
    <source>
        <dbReference type="EMBL" id="THB60166.1"/>
    </source>
</evidence>
<comment type="similarity">
    <text evidence="1 5">Belongs to the metallo-dependent hydrolases superfamily. CpsB/CapC family.</text>
</comment>
<dbReference type="PANTHER" id="PTHR39181:SF1">
    <property type="entry name" value="TYROSINE-PROTEIN PHOSPHATASE YWQE"/>
    <property type="match status" value="1"/>
</dbReference>
<dbReference type="AlphaFoldDB" id="A0A4S3B439"/>
<protein>
    <recommendedName>
        <fullName evidence="5">Tyrosine-protein phosphatase</fullName>
        <ecNumber evidence="5">3.1.3.48</ecNumber>
    </recommendedName>
</protein>
<dbReference type="SUPFAM" id="SSF89550">
    <property type="entry name" value="PHP domain-like"/>
    <property type="match status" value="1"/>
</dbReference>
<organism evidence="6 7">
    <name type="scientific">Vagococcus silagei</name>
    <dbReference type="NCBI Taxonomy" id="2508885"/>
    <lineage>
        <taxon>Bacteria</taxon>
        <taxon>Bacillati</taxon>
        <taxon>Bacillota</taxon>
        <taxon>Bacilli</taxon>
        <taxon>Lactobacillales</taxon>
        <taxon>Enterococcaceae</taxon>
        <taxon>Vagococcus</taxon>
    </lineage>
</organism>
<evidence type="ECO:0000256" key="3">
    <source>
        <dbReference type="ARBA" id="ARBA00022912"/>
    </source>
</evidence>
<dbReference type="InterPro" id="IPR016667">
    <property type="entry name" value="Caps_polysacc_synth_CpsB/CapC"/>
</dbReference>
<comment type="caution">
    <text evidence="6">The sequence shown here is derived from an EMBL/GenBank/DDBJ whole genome shotgun (WGS) entry which is preliminary data.</text>
</comment>
<evidence type="ECO:0000313" key="7">
    <source>
        <dbReference type="Proteomes" id="UP000310506"/>
    </source>
</evidence>
<keyword evidence="7" id="KW-1185">Reference proteome</keyword>
<dbReference type="Gene3D" id="3.20.20.140">
    <property type="entry name" value="Metal-dependent hydrolases"/>
    <property type="match status" value="1"/>
</dbReference>
<name>A0A4S3B439_9ENTE</name>
<proteinExistence type="inferred from homology"/>
<dbReference type="EMBL" id="SDGV01000035">
    <property type="protein sequence ID" value="THB60166.1"/>
    <property type="molecule type" value="Genomic_DNA"/>
</dbReference>
<dbReference type="GO" id="GO:0030145">
    <property type="term" value="F:manganese ion binding"/>
    <property type="evidence" value="ECO:0007669"/>
    <property type="project" value="UniProtKB-UniRule"/>
</dbReference>
<dbReference type="Pfam" id="PF19567">
    <property type="entry name" value="CpsB_CapC"/>
    <property type="match status" value="1"/>
</dbReference>
<accession>A0A4S3B439</accession>
<dbReference type="OrthoDB" id="9788539at2"/>
<comment type="catalytic activity">
    <reaction evidence="4 5">
        <text>O-phospho-L-tyrosyl-[protein] + H2O = L-tyrosyl-[protein] + phosphate</text>
        <dbReference type="Rhea" id="RHEA:10684"/>
        <dbReference type="Rhea" id="RHEA-COMP:10136"/>
        <dbReference type="Rhea" id="RHEA-COMP:20101"/>
        <dbReference type="ChEBI" id="CHEBI:15377"/>
        <dbReference type="ChEBI" id="CHEBI:43474"/>
        <dbReference type="ChEBI" id="CHEBI:46858"/>
        <dbReference type="ChEBI" id="CHEBI:61978"/>
        <dbReference type="EC" id="3.1.3.48"/>
    </reaction>
</comment>
<dbReference type="PIRSF" id="PIRSF016557">
    <property type="entry name" value="Caps_synth_CpsB"/>
    <property type="match status" value="1"/>
</dbReference>